<name>A0ABQ5ZG68_9HYPH</name>
<feature type="domain" description="Arc-like DNA binding" evidence="1">
    <location>
        <begin position="3"/>
        <end position="42"/>
    </location>
</feature>
<dbReference type="Gene3D" id="1.10.1220.10">
    <property type="entry name" value="Met repressor-like"/>
    <property type="match status" value="1"/>
</dbReference>
<comment type="caution">
    <text evidence="2">The sequence shown here is derived from an EMBL/GenBank/DDBJ whole genome shotgun (WGS) entry which is preliminary data.</text>
</comment>
<sequence length="147" mass="16777">MGREDPQLKLRVSEEMKEWLTEAARSNSRSVNAEIVARLDASRHGSRAEVAEWKRRFEEEHQSFNRLEKMFSQQMSLIDDMKLAVGRANSLVKSLCAMTISLAVSIRRADEKPSDAEKDVAQRFYEMASDIEARFADVPDVNIGKTQ</sequence>
<gene>
    <name evidence="2" type="ORF">GCM10007923_30190</name>
</gene>
<dbReference type="EMBL" id="BSOP01000020">
    <property type="protein sequence ID" value="GLR51809.1"/>
    <property type="molecule type" value="Genomic_DNA"/>
</dbReference>
<organism evidence="2 3">
    <name type="scientific">Shinella yambaruensis</name>
    <dbReference type="NCBI Taxonomy" id="415996"/>
    <lineage>
        <taxon>Bacteria</taxon>
        <taxon>Pseudomonadati</taxon>
        <taxon>Pseudomonadota</taxon>
        <taxon>Alphaproteobacteria</taxon>
        <taxon>Hyphomicrobiales</taxon>
        <taxon>Rhizobiaceae</taxon>
        <taxon>Shinella</taxon>
    </lineage>
</organism>
<dbReference type="InterPro" id="IPR010985">
    <property type="entry name" value="Ribbon_hlx_hlx"/>
</dbReference>
<dbReference type="Proteomes" id="UP001156702">
    <property type="component" value="Unassembled WGS sequence"/>
</dbReference>
<evidence type="ECO:0000313" key="2">
    <source>
        <dbReference type="EMBL" id="GLR51809.1"/>
    </source>
</evidence>
<keyword evidence="3" id="KW-1185">Reference proteome</keyword>
<dbReference type="InterPro" id="IPR005569">
    <property type="entry name" value="Arc_DNA-bd_dom"/>
</dbReference>
<evidence type="ECO:0000313" key="3">
    <source>
        <dbReference type="Proteomes" id="UP001156702"/>
    </source>
</evidence>
<dbReference type="Pfam" id="PF03869">
    <property type="entry name" value="Arc"/>
    <property type="match status" value="1"/>
</dbReference>
<accession>A0ABQ5ZG68</accession>
<proteinExistence type="predicted"/>
<dbReference type="InterPro" id="IPR013321">
    <property type="entry name" value="Arc_rbn_hlx_hlx"/>
</dbReference>
<dbReference type="RefSeq" id="WP_244767960.1">
    <property type="nucleotide sequence ID" value="NZ_BSOP01000020.1"/>
</dbReference>
<reference evidence="3" key="1">
    <citation type="journal article" date="2019" name="Int. J. Syst. Evol. Microbiol.">
        <title>The Global Catalogue of Microorganisms (GCM) 10K type strain sequencing project: providing services to taxonomists for standard genome sequencing and annotation.</title>
        <authorList>
            <consortium name="The Broad Institute Genomics Platform"/>
            <consortium name="The Broad Institute Genome Sequencing Center for Infectious Disease"/>
            <person name="Wu L."/>
            <person name="Ma J."/>
        </authorList>
    </citation>
    <scope>NUCLEOTIDE SEQUENCE [LARGE SCALE GENOMIC DNA]</scope>
    <source>
        <strain evidence="3">NBRC 102122</strain>
    </source>
</reference>
<protein>
    <recommendedName>
        <fullName evidence="1">Arc-like DNA binding domain-containing protein</fullName>
    </recommendedName>
</protein>
<dbReference type="SUPFAM" id="SSF47598">
    <property type="entry name" value="Ribbon-helix-helix"/>
    <property type="match status" value="1"/>
</dbReference>
<evidence type="ECO:0000259" key="1">
    <source>
        <dbReference type="Pfam" id="PF03869"/>
    </source>
</evidence>